<accession>F3NE21</accession>
<evidence type="ECO:0000259" key="1">
    <source>
        <dbReference type="Pfam" id="PF12770"/>
    </source>
</evidence>
<feature type="domain" description="CHAT" evidence="1">
    <location>
        <begin position="781"/>
        <end position="1072"/>
    </location>
</feature>
<proteinExistence type="predicted"/>
<keyword evidence="3" id="KW-1185">Reference proteome</keyword>
<dbReference type="RefSeq" id="WP_006138984.1">
    <property type="nucleotide sequence ID" value="NZ_AEYX01000025.1"/>
</dbReference>
<dbReference type="Gene3D" id="1.25.40.10">
    <property type="entry name" value="Tetratricopeptide repeat domain"/>
    <property type="match status" value="1"/>
</dbReference>
<sequence length="1073" mass="116256">MSERTSASEARDYLLEAKELWERYRRDGGNNSGLEEEAISLIRRAIECASRSGDRTLEGMGRLDLGVMLSARYETTGEVEDFEGSAQELDTALILLPSDHDDVPQVLAAMGSVVLHRFMRSGDPTFLSEAIEKTQRSIDSCRDVSDSRLAGWYSNLGTALRFRHAVTDERSDIDRAVEYGRLAVERTPPPHRPLALGALIGSLIQRGLRYNDLDDVNRVAALARQALSLVPDGYAARGQVLGAVVAALRVDHHLAGRQQSLDEAIPLQRELVESLSPARPDMALHLSSLSDLLRLRFEQLGSRADLDEAVAAARRADEVGWAAGQSAAARSLSFKALAEVLLEEGDREGSAGASTESVKAARRAQAAAEGHPALVARALILEGNGWLFRHSATQDPAAVQQAMSCFERAAEHFPDDDAQRGVLLSNAAVVRLNSLPDDAGASVLTPIIDELRRALVITGSHTATGAQTAANLGAALSRRYFDTRQASDLREVCELWSVVAGLDAAPPQQRVRIAGLAGELLMLSGQYADAADRYADAVRLLPMAAWRGADRAGVEAQLAQARHLACDAAASRLAADGDGMSALQVLEAGRGVLWTRLLQLRRGGSDLERWNPQLAERLGEIAAQLERLEDFDELRSARSRSGLIDRRALLAAEYRELVDRAIAAGHGGFHAPPDAPELLQAAEGGPVVVVNVSQWRCDALIVSATDVHPLRLTALSLEEVEQRTADYLQVLGELDTARTLLHQARRARAANPSLASVRAEDAARSQLVQATQRVDALLDDMLRWLWDTVVQPVISELERLDLLAAPRQEGSVPRLWWCLTGTLSLLPVQGAGYHDEMATQAVPRTLLDGFVCSFAPTVRALARARRSAQEHTGRSEEGSMVMVALPETPGHPSLPEVRREEDLLRTVFAKDRLRVLNGGAATRSSVLEALHGHRWAHVSCHGTQDLNEPSRGGLLLSDGLLSVPEISSGRHRGDFIMLSACKTLTGGRRLPDEVISLGAAVHFTGYRHVIGTQWSVGSRAAADFCETLYTELATQEGFAPARSAAAVRTAALRLRADASLPRYSWTPFVHIGP</sequence>
<evidence type="ECO:0000313" key="2">
    <source>
        <dbReference type="EMBL" id="EGG48291.1"/>
    </source>
</evidence>
<reference evidence="2 3" key="1">
    <citation type="journal article" date="2011" name="J. Bacteriol.">
        <title>Draft genome sequence of the marine bacterium Streptomyces griseoaurantiacus M045, which produces novel manumycin-type antibiotics with a pABA core component.</title>
        <authorList>
            <person name="Li F."/>
            <person name="Jiang P."/>
            <person name="Zheng H."/>
            <person name="Wang S."/>
            <person name="Zhao G."/>
            <person name="Qin S."/>
            <person name="Liu Z."/>
        </authorList>
    </citation>
    <scope>NUCLEOTIDE SEQUENCE [LARGE SCALE GENOMIC DNA]</scope>
    <source>
        <strain evidence="2 3">M045</strain>
    </source>
</reference>
<dbReference type="AlphaFoldDB" id="F3NE21"/>
<evidence type="ECO:0000313" key="3">
    <source>
        <dbReference type="Proteomes" id="UP000003022"/>
    </source>
</evidence>
<dbReference type="STRING" id="996637.SGM_1385"/>
<dbReference type="InterPro" id="IPR011990">
    <property type="entry name" value="TPR-like_helical_dom_sf"/>
</dbReference>
<dbReference type="eggNOG" id="COG4995">
    <property type="taxonomic scope" value="Bacteria"/>
</dbReference>
<gene>
    <name evidence="2" type="ORF">SGM_1385</name>
</gene>
<dbReference type="InterPro" id="IPR024983">
    <property type="entry name" value="CHAT_dom"/>
</dbReference>
<name>F3NE21_9ACTN</name>
<dbReference type="Pfam" id="PF12770">
    <property type="entry name" value="CHAT"/>
    <property type="match status" value="1"/>
</dbReference>
<dbReference type="EMBL" id="AEYX01000025">
    <property type="protein sequence ID" value="EGG48291.1"/>
    <property type="molecule type" value="Genomic_DNA"/>
</dbReference>
<organism evidence="2 3">
    <name type="scientific">Streptomyces griseoaurantiacus M045</name>
    <dbReference type="NCBI Taxonomy" id="996637"/>
    <lineage>
        <taxon>Bacteria</taxon>
        <taxon>Bacillati</taxon>
        <taxon>Actinomycetota</taxon>
        <taxon>Actinomycetes</taxon>
        <taxon>Kitasatosporales</taxon>
        <taxon>Streptomycetaceae</taxon>
        <taxon>Streptomyces</taxon>
        <taxon>Streptomyces aurantiacus group</taxon>
    </lineage>
</organism>
<dbReference type="Proteomes" id="UP000003022">
    <property type="component" value="Unassembled WGS sequence"/>
</dbReference>
<comment type="caution">
    <text evidence="2">The sequence shown here is derived from an EMBL/GenBank/DDBJ whole genome shotgun (WGS) entry which is preliminary data.</text>
</comment>
<protein>
    <recommendedName>
        <fullName evidence="1">CHAT domain-containing protein</fullName>
    </recommendedName>
</protein>